<dbReference type="EMBL" id="CM051394">
    <property type="protein sequence ID" value="KAJ4727578.1"/>
    <property type="molecule type" value="Genomic_DNA"/>
</dbReference>
<accession>A0ACC1YVM5</accession>
<organism evidence="1 2">
    <name type="scientific">Melia azedarach</name>
    <name type="common">Chinaberry tree</name>
    <dbReference type="NCBI Taxonomy" id="155640"/>
    <lineage>
        <taxon>Eukaryota</taxon>
        <taxon>Viridiplantae</taxon>
        <taxon>Streptophyta</taxon>
        <taxon>Embryophyta</taxon>
        <taxon>Tracheophyta</taxon>
        <taxon>Spermatophyta</taxon>
        <taxon>Magnoliopsida</taxon>
        <taxon>eudicotyledons</taxon>
        <taxon>Gunneridae</taxon>
        <taxon>Pentapetalae</taxon>
        <taxon>rosids</taxon>
        <taxon>malvids</taxon>
        <taxon>Sapindales</taxon>
        <taxon>Meliaceae</taxon>
        <taxon>Melia</taxon>
    </lineage>
</organism>
<name>A0ACC1YVM5_MELAZ</name>
<reference evidence="1 2" key="1">
    <citation type="journal article" date="2023" name="Science">
        <title>Complex scaffold remodeling in plant triterpene biosynthesis.</title>
        <authorList>
            <person name="De La Pena R."/>
            <person name="Hodgson H."/>
            <person name="Liu J.C."/>
            <person name="Stephenson M.J."/>
            <person name="Martin A.C."/>
            <person name="Owen C."/>
            <person name="Harkess A."/>
            <person name="Leebens-Mack J."/>
            <person name="Jimenez L.E."/>
            <person name="Osbourn A."/>
            <person name="Sattely E.S."/>
        </authorList>
    </citation>
    <scope>NUCLEOTIDE SEQUENCE [LARGE SCALE GENOMIC DNA]</scope>
    <source>
        <strain evidence="2">cv. JPN11</strain>
        <tissue evidence="1">Leaf</tissue>
    </source>
</reference>
<proteinExistence type="predicted"/>
<evidence type="ECO:0000313" key="1">
    <source>
        <dbReference type="EMBL" id="KAJ4727578.1"/>
    </source>
</evidence>
<sequence>MDQIRNLVDVSSFLFFEATGDSELDSVDPNLSITTFSQHDDDAESCSYDSSDFHTAHDEVINDSCCHHFQACIIDDNVEEGDEAHSHIRDEKKSSVSVDSSHEELPSEMEKNRLFWETCLAS</sequence>
<protein>
    <submittedName>
        <fullName evidence="1">Myelin transcription factor-like protein</fullName>
    </submittedName>
</protein>
<dbReference type="Proteomes" id="UP001164539">
    <property type="component" value="Chromosome 1"/>
</dbReference>
<evidence type="ECO:0000313" key="2">
    <source>
        <dbReference type="Proteomes" id="UP001164539"/>
    </source>
</evidence>
<comment type="caution">
    <text evidence="1">The sequence shown here is derived from an EMBL/GenBank/DDBJ whole genome shotgun (WGS) entry which is preliminary data.</text>
</comment>
<keyword evidence="2" id="KW-1185">Reference proteome</keyword>
<gene>
    <name evidence="1" type="ORF">OWV82_000657</name>
</gene>